<organism evidence="1">
    <name type="scientific">Anguilla anguilla</name>
    <name type="common">European freshwater eel</name>
    <name type="synonym">Muraena anguilla</name>
    <dbReference type="NCBI Taxonomy" id="7936"/>
    <lineage>
        <taxon>Eukaryota</taxon>
        <taxon>Metazoa</taxon>
        <taxon>Chordata</taxon>
        <taxon>Craniata</taxon>
        <taxon>Vertebrata</taxon>
        <taxon>Euteleostomi</taxon>
        <taxon>Actinopterygii</taxon>
        <taxon>Neopterygii</taxon>
        <taxon>Teleostei</taxon>
        <taxon>Anguilliformes</taxon>
        <taxon>Anguillidae</taxon>
        <taxon>Anguilla</taxon>
    </lineage>
</organism>
<reference evidence="1" key="1">
    <citation type="submission" date="2014-11" db="EMBL/GenBank/DDBJ databases">
        <authorList>
            <person name="Amaro Gonzalez C."/>
        </authorList>
    </citation>
    <scope>NUCLEOTIDE SEQUENCE</scope>
</reference>
<evidence type="ECO:0000313" key="1">
    <source>
        <dbReference type="EMBL" id="JAH53243.1"/>
    </source>
</evidence>
<name>A0A0E9TKK4_ANGAN</name>
<reference evidence="1" key="2">
    <citation type="journal article" date="2015" name="Fish Shellfish Immunol.">
        <title>Early steps in the European eel (Anguilla anguilla)-Vibrio vulnificus interaction in the gills: Role of the RtxA13 toxin.</title>
        <authorList>
            <person name="Callol A."/>
            <person name="Pajuelo D."/>
            <person name="Ebbesson L."/>
            <person name="Teles M."/>
            <person name="MacKenzie S."/>
            <person name="Amaro C."/>
        </authorList>
    </citation>
    <scope>NUCLEOTIDE SEQUENCE</scope>
</reference>
<protein>
    <submittedName>
        <fullName evidence="1">Uncharacterized protein</fullName>
    </submittedName>
</protein>
<dbReference type="AlphaFoldDB" id="A0A0E9TKK4"/>
<sequence length="26" mass="3043">MLSNCLTWRQVVLGSNARNRHWSSAR</sequence>
<dbReference type="EMBL" id="GBXM01055334">
    <property type="protein sequence ID" value="JAH53243.1"/>
    <property type="molecule type" value="Transcribed_RNA"/>
</dbReference>
<accession>A0A0E9TKK4</accession>
<proteinExistence type="predicted"/>